<protein>
    <submittedName>
        <fullName evidence="1">Uncharacterized protein</fullName>
    </submittedName>
</protein>
<sequence>MQSDLWWQVVAEVVGETHSASGLDIAEVADRAMHRLGITAELYLSKRGQTALVPLLVNGHREPVSIEGTLPGTAPRC</sequence>
<dbReference type="HOGENOM" id="CLU_2635911_0_0_11"/>
<keyword evidence="2" id="KW-1185">Reference proteome</keyword>
<gene>
    <name evidence="1" type="ORF">SacazDRAFT_03146</name>
</gene>
<evidence type="ECO:0000313" key="1">
    <source>
        <dbReference type="EMBL" id="EHY90027.1"/>
    </source>
</evidence>
<dbReference type="RefSeq" id="WP_005443153.1">
    <property type="nucleotide sequence ID" value="NZ_CM001466.1"/>
</dbReference>
<name>H8GFG5_9PSEU</name>
<dbReference type="EMBL" id="CM001466">
    <property type="protein sequence ID" value="EHY90027.1"/>
    <property type="molecule type" value="Genomic_DNA"/>
</dbReference>
<proteinExistence type="predicted"/>
<accession>H8GFG5</accession>
<dbReference type="Proteomes" id="UP000004705">
    <property type="component" value="Chromosome"/>
</dbReference>
<reference evidence="1 2" key="1">
    <citation type="journal article" date="2012" name="Stand. Genomic Sci.">
        <title>Genome sequence of the soil bacterium Saccharomonospora azurea type strain (NA-128(T)).</title>
        <authorList>
            <person name="Klenk H.P."/>
            <person name="Held B."/>
            <person name="Lucas S."/>
            <person name="Lapidus A."/>
            <person name="Copeland A."/>
            <person name="Hammon N."/>
            <person name="Pitluck S."/>
            <person name="Goodwin L.A."/>
            <person name="Han C."/>
            <person name="Tapia R."/>
            <person name="Brambilla E.M."/>
            <person name="Potter G."/>
            <person name="Land M."/>
            <person name="Ivanova N."/>
            <person name="Rohde M."/>
            <person name="Goker M."/>
            <person name="Detter J.C."/>
            <person name="Kyrpides N.C."/>
            <person name="Woyke T."/>
        </authorList>
    </citation>
    <scope>NUCLEOTIDE SEQUENCE [LARGE SCALE GENOMIC DNA]</scope>
    <source>
        <strain evidence="1 2">NA-128</strain>
    </source>
</reference>
<evidence type="ECO:0000313" key="2">
    <source>
        <dbReference type="Proteomes" id="UP000004705"/>
    </source>
</evidence>
<organism evidence="1 2">
    <name type="scientific">Saccharomonospora azurea NA-128</name>
    <dbReference type="NCBI Taxonomy" id="882081"/>
    <lineage>
        <taxon>Bacteria</taxon>
        <taxon>Bacillati</taxon>
        <taxon>Actinomycetota</taxon>
        <taxon>Actinomycetes</taxon>
        <taxon>Pseudonocardiales</taxon>
        <taxon>Pseudonocardiaceae</taxon>
        <taxon>Saccharomonospora</taxon>
    </lineage>
</organism>
<dbReference type="AlphaFoldDB" id="H8GFG5"/>